<sequence>MLGTRISVGQAHWVLLVELHCASVRGRVLSNGEYYVAVAQCGVLLVRMKTKGGSGRHEDWADWIQDKDLDGNRGRERL</sequence>
<evidence type="ECO:0000313" key="1">
    <source>
        <dbReference type="EMBL" id="KAI3752060.1"/>
    </source>
</evidence>
<organism evidence="1 2">
    <name type="scientific">Cichorium intybus</name>
    <name type="common">Chicory</name>
    <dbReference type="NCBI Taxonomy" id="13427"/>
    <lineage>
        <taxon>Eukaryota</taxon>
        <taxon>Viridiplantae</taxon>
        <taxon>Streptophyta</taxon>
        <taxon>Embryophyta</taxon>
        <taxon>Tracheophyta</taxon>
        <taxon>Spermatophyta</taxon>
        <taxon>Magnoliopsida</taxon>
        <taxon>eudicotyledons</taxon>
        <taxon>Gunneridae</taxon>
        <taxon>Pentapetalae</taxon>
        <taxon>asterids</taxon>
        <taxon>campanulids</taxon>
        <taxon>Asterales</taxon>
        <taxon>Asteraceae</taxon>
        <taxon>Cichorioideae</taxon>
        <taxon>Cichorieae</taxon>
        <taxon>Cichoriinae</taxon>
        <taxon>Cichorium</taxon>
    </lineage>
</organism>
<reference evidence="2" key="1">
    <citation type="journal article" date="2022" name="Mol. Ecol. Resour.">
        <title>The genomes of chicory, endive, great burdock and yacon provide insights into Asteraceae palaeo-polyploidization history and plant inulin production.</title>
        <authorList>
            <person name="Fan W."/>
            <person name="Wang S."/>
            <person name="Wang H."/>
            <person name="Wang A."/>
            <person name="Jiang F."/>
            <person name="Liu H."/>
            <person name="Zhao H."/>
            <person name="Xu D."/>
            <person name="Zhang Y."/>
        </authorList>
    </citation>
    <scope>NUCLEOTIDE SEQUENCE [LARGE SCALE GENOMIC DNA]</scope>
    <source>
        <strain evidence="2">cv. Punajuju</strain>
    </source>
</reference>
<comment type="caution">
    <text evidence="1">The sequence shown here is derived from an EMBL/GenBank/DDBJ whole genome shotgun (WGS) entry which is preliminary data.</text>
</comment>
<dbReference type="Proteomes" id="UP001055811">
    <property type="component" value="Linkage Group LG04"/>
</dbReference>
<proteinExistence type="predicted"/>
<accession>A0ACB9E030</accession>
<name>A0ACB9E030_CICIN</name>
<reference evidence="1 2" key="2">
    <citation type="journal article" date="2022" name="Mol. Ecol. Resour.">
        <title>The genomes of chicory, endive, great burdock and yacon provide insights into Asteraceae paleo-polyploidization history and plant inulin production.</title>
        <authorList>
            <person name="Fan W."/>
            <person name="Wang S."/>
            <person name="Wang H."/>
            <person name="Wang A."/>
            <person name="Jiang F."/>
            <person name="Liu H."/>
            <person name="Zhao H."/>
            <person name="Xu D."/>
            <person name="Zhang Y."/>
        </authorList>
    </citation>
    <scope>NUCLEOTIDE SEQUENCE [LARGE SCALE GENOMIC DNA]</scope>
    <source>
        <strain evidence="2">cv. Punajuju</strain>
        <tissue evidence="1">Leaves</tissue>
    </source>
</reference>
<dbReference type="EMBL" id="CM042012">
    <property type="protein sequence ID" value="KAI3752060.1"/>
    <property type="molecule type" value="Genomic_DNA"/>
</dbReference>
<evidence type="ECO:0000313" key="2">
    <source>
        <dbReference type="Proteomes" id="UP001055811"/>
    </source>
</evidence>
<gene>
    <name evidence="1" type="ORF">L2E82_23199</name>
</gene>
<keyword evidence="2" id="KW-1185">Reference proteome</keyword>
<protein>
    <submittedName>
        <fullName evidence="1">Uncharacterized protein</fullName>
    </submittedName>
</protein>